<dbReference type="GeneID" id="41957212"/>
<dbReference type="RefSeq" id="XP_030987754.1">
    <property type="nucleotide sequence ID" value="XM_031122300.1"/>
</dbReference>
<evidence type="ECO:0000256" key="1">
    <source>
        <dbReference type="SAM" id="Phobius"/>
    </source>
</evidence>
<feature type="transmembrane region" description="Helical" evidence="1">
    <location>
        <begin position="21"/>
        <end position="40"/>
    </location>
</feature>
<dbReference type="AlphaFoldDB" id="A0A6P8BL51"/>
<organism evidence="2 3">
    <name type="scientific">Pyricularia grisea</name>
    <name type="common">Crabgrass-specific blast fungus</name>
    <name type="synonym">Magnaporthe grisea</name>
    <dbReference type="NCBI Taxonomy" id="148305"/>
    <lineage>
        <taxon>Eukaryota</taxon>
        <taxon>Fungi</taxon>
        <taxon>Dikarya</taxon>
        <taxon>Ascomycota</taxon>
        <taxon>Pezizomycotina</taxon>
        <taxon>Sordariomycetes</taxon>
        <taxon>Sordariomycetidae</taxon>
        <taxon>Magnaporthales</taxon>
        <taxon>Pyriculariaceae</taxon>
        <taxon>Pyricularia</taxon>
    </lineage>
</organism>
<keyword evidence="1" id="KW-0812">Transmembrane</keyword>
<accession>A0A6P8BL51</accession>
<keyword evidence="1" id="KW-0472">Membrane</keyword>
<reference evidence="3" key="3">
    <citation type="submission" date="2025-08" db="UniProtKB">
        <authorList>
            <consortium name="RefSeq"/>
        </authorList>
    </citation>
    <scope>IDENTIFICATION</scope>
    <source>
        <strain evidence="3">NI907</strain>
    </source>
</reference>
<name>A0A6P8BL51_PYRGI</name>
<evidence type="ECO:0000313" key="2">
    <source>
        <dbReference type="Proteomes" id="UP000515153"/>
    </source>
</evidence>
<reference evidence="3" key="2">
    <citation type="submission" date="2019-10" db="EMBL/GenBank/DDBJ databases">
        <authorList>
            <consortium name="NCBI Genome Project"/>
        </authorList>
    </citation>
    <scope>NUCLEOTIDE SEQUENCE</scope>
    <source>
        <strain evidence="3">NI907</strain>
    </source>
</reference>
<sequence length="270" mass="30851">MGKQTKPSPRGKTPQKPGFPLIHWFIAYGYLGLVECHWMIPLYGFMMGYLSHTKHGTWYGYSMAASIYISQAAYRHHHDYYYVAVPLFILGGFGPTRHSIWAAAVAAAILYSGSLPGMYAYAFFVYGYLLAGTAEACWLGAVAFGYNLEGWTLAIPVALVGGYCWWAKEFRRQADIFAKHRAEQKEEIDMRLAELEELEPGNIVARDLALATAEDEVEIRRVRDEVAKENAFFLAFFSNYRVNKCEEKVFKRYMDRSSQILNEWSRLKGI</sequence>
<dbReference type="KEGG" id="pgri:PgNI_02233"/>
<evidence type="ECO:0000313" key="3">
    <source>
        <dbReference type="RefSeq" id="XP_030987754.1"/>
    </source>
</evidence>
<feature type="transmembrane region" description="Helical" evidence="1">
    <location>
        <begin position="80"/>
        <end position="111"/>
    </location>
</feature>
<dbReference type="Proteomes" id="UP000515153">
    <property type="component" value="Unplaced"/>
</dbReference>
<keyword evidence="2" id="KW-1185">Reference proteome</keyword>
<reference evidence="3" key="1">
    <citation type="journal article" date="2019" name="Mol. Biol. Evol.">
        <title>Blast fungal genomes show frequent chromosomal changes, gene gains and losses, and effector gene turnover.</title>
        <authorList>
            <person name="Gomez Luciano L.B."/>
            <person name="Jason Tsai I."/>
            <person name="Chuma I."/>
            <person name="Tosa Y."/>
            <person name="Chen Y.H."/>
            <person name="Li J.Y."/>
            <person name="Li M.Y."/>
            <person name="Jade Lu M.Y."/>
            <person name="Nakayashiki H."/>
            <person name="Li W.H."/>
        </authorList>
    </citation>
    <scope>NUCLEOTIDE SEQUENCE</scope>
    <source>
        <strain evidence="3">NI907</strain>
    </source>
</reference>
<protein>
    <submittedName>
        <fullName evidence="3">Uncharacterized protein</fullName>
    </submittedName>
</protein>
<proteinExistence type="predicted"/>
<gene>
    <name evidence="3" type="ORF">PgNI_02233</name>
</gene>
<keyword evidence="1" id="KW-1133">Transmembrane helix</keyword>
<feature type="transmembrane region" description="Helical" evidence="1">
    <location>
        <begin position="150"/>
        <end position="167"/>
    </location>
</feature>